<organism evidence="7 8">
    <name type="scientific">Metasolibacillus meyeri</name>
    <dbReference type="NCBI Taxonomy" id="1071052"/>
    <lineage>
        <taxon>Bacteria</taxon>
        <taxon>Bacillati</taxon>
        <taxon>Bacillota</taxon>
        <taxon>Bacilli</taxon>
        <taxon>Bacillales</taxon>
        <taxon>Caryophanaceae</taxon>
        <taxon>Metasolibacillus</taxon>
    </lineage>
</organism>
<evidence type="ECO:0000313" key="7">
    <source>
        <dbReference type="EMBL" id="MEC1177866.1"/>
    </source>
</evidence>
<dbReference type="RefSeq" id="WP_326122350.1">
    <property type="nucleotide sequence ID" value="NZ_JARSFG010000007.1"/>
</dbReference>
<keyword evidence="4 5" id="KW-0472">Membrane</keyword>
<comment type="caution">
    <text evidence="7">The sequence shown here is derived from an EMBL/GenBank/DDBJ whole genome shotgun (WGS) entry which is preliminary data.</text>
</comment>
<name>A0AAW9NT15_9BACL</name>
<comment type="subcellular location">
    <subcellularLocation>
        <location evidence="1">Membrane</location>
        <topology evidence="1">Multi-pass membrane protein</topology>
    </subcellularLocation>
</comment>
<evidence type="ECO:0000313" key="8">
    <source>
        <dbReference type="Proteomes" id="UP001344888"/>
    </source>
</evidence>
<proteinExistence type="predicted"/>
<keyword evidence="2 5" id="KW-0812">Transmembrane</keyword>
<dbReference type="InterPro" id="IPR006977">
    <property type="entry name" value="Yip1_dom"/>
</dbReference>
<sequence length="205" mass="22788">MDNKTLNPFLAVWLHPKQTARYLIEHKTIGFAIMIITICTILSLPINLLDAGEMLTWPFLIAIVIFSPLFAIFGLFITAFFPWAIGKLFKGTSTYTDMYKVMSLASIPAAAMGPIYLIWFIVSPDSLLNPDFIYSGLDMAIFAIVMLISLGLGIWSFVVSICVVAEAHQISNWKAFFTLLIPAAVIIIFIFALAALVAFLFFSTM</sequence>
<evidence type="ECO:0000256" key="4">
    <source>
        <dbReference type="ARBA" id="ARBA00023136"/>
    </source>
</evidence>
<evidence type="ECO:0000256" key="3">
    <source>
        <dbReference type="ARBA" id="ARBA00022989"/>
    </source>
</evidence>
<evidence type="ECO:0000256" key="2">
    <source>
        <dbReference type="ARBA" id="ARBA00022692"/>
    </source>
</evidence>
<feature type="transmembrane region" description="Helical" evidence="5">
    <location>
        <begin position="176"/>
        <end position="202"/>
    </location>
</feature>
<protein>
    <submittedName>
        <fullName evidence="7">Yip1 family protein</fullName>
    </submittedName>
</protein>
<feature type="transmembrane region" description="Helical" evidence="5">
    <location>
        <begin position="101"/>
        <end position="121"/>
    </location>
</feature>
<dbReference type="Pfam" id="PF04893">
    <property type="entry name" value="Yip1"/>
    <property type="match status" value="1"/>
</dbReference>
<reference evidence="7 8" key="1">
    <citation type="submission" date="2023-03" db="EMBL/GenBank/DDBJ databases">
        <title>Bacillus Genome Sequencing.</title>
        <authorList>
            <person name="Dunlap C."/>
        </authorList>
    </citation>
    <scope>NUCLEOTIDE SEQUENCE [LARGE SCALE GENOMIC DNA]</scope>
    <source>
        <strain evidence="7 8">B-59205</strain>
    </source>
</reference>
<dbReference type="GO" id="GO:0016020">
    <property type="term" value="C:membrane"/>
    <property type="evidence" value="ECO:0007669"/>
    <property type="project" value="UniProtKB-SubCell"/>
</dbReference>
<dbReference type="AlphaFoldDB" id="A0AAW9NT15"/>
<keyword evidence="3 5" id="KW-1133">Transmembrane helix</keyword>
<keyword evidence="8" id="KW-1185">Reference proteome</keyword>
<gene>
    <name evidence="7" type="ORF">P9B03_05165</name>
</gene>
<evidence type="ECO:0000256" key="5">
    <source>
        <dbReference type="SAM" id="Phobius"/>
    </source>
</evidence>
<dbReference type="EMBL" id="JARSFG010000007">
    <property type="protein sequence ID" value="MEC1177866.1"/>
    <property type="molecule type" value="Genomic_DNA"/>
</dbReference>
<accession>A0AAW9NT15</accession>
<dbReference type="Proteomes" id="UP001344888">
    <property type="component" value="Unassembled WGS sequence"/>
</dbReference>
<feature type="transmembrane region" description="Helical" evidence="5">
    <location>
        <begin position="141"/>
        <end position="164"/>
    </location>
</feature>
<evidence type="ECO:0000259" key="6">
    <source>
        <dbReference type="Pfam" id="PF04893"/>
    </source>
</evidence>
<feature type="domain" description="Yip1" evidence="6">
    <location>
        <begin position="11"/>
        <end position="192"/>
    </location>
</feature>
<feature type="transmembrane region" description="Helical" evidence="5">
    <location>
        <begin position="55"/>
        <end position="81"/>
    </location>
</feature>
<feature type="transmembrane region" description="Helical" evidence="5">
    <location>
        <begin position="29"/>
        <end position="49"/>
    </location>
</feature>
<evidence type="ECO:0000256" key="1">
    <source>
        <dbReference type="ARBA" id="ARBA00004141"/>
    </source>
</evidence>